<evidence type="ECO:0000256" key="5">
    <source>
        <dbReference type="ARBA" id="ARBA00022496"/>
    </source>
</evidence>
<dbReference type="Pfam" id="PF00593">
    <property type="entry name" value="TonB_dep_Rec_b-barrel"/>
    <property type="match status" value="1"/>
</dbReference>
<keyword evidence="13 14" id="KW-0998">Cell outer membrane</keyword>
<dbReference type="FunFam" id="2.40.170.20:FF:000005">
    <property type="entry name" value="TonB-dependent siderophore receptor"/>
    <property type="match status" value="1"/>
</dbReference>
<keyword evidence="8" id="KW-0408">Iron</keyword>
<keyword evidence="10 15" id="KW-0798">TonB box</keyword>
<comment type="similarity">
    <text evidence="2 14 15">Belongs to the TonB-dependent receptor family.</text>
</comment>
<dbReference type="AlphaFoldDB" id="A0A0B6RW25"/>
<gene>
    <name evidence="18" type="ORF">BGL_2c14900</name>
</gene>
<feature type="domain" description="TonB-dependent receptor-like beta-barrel" evidence="16">
    <location>
        <begin position="268"/>
        <end position="709"/>
    </location>
</feature>
<evidence type="ECO:0000256" key="7">
    <source>
        <dbReference type="ARBA" id="ARBA00022729"/>
    </source>
</evidence>
<keyword evidence="6 14" id="KW-0812">Transmembrane</keyword>
<evidence type="ECO:0000256" key="3">
    <source>
        <dbReference type="ARBA" id="ARBA00022448"/>
    </source>
</evidence>
<dbReference type="HOGENOM" id="CLU_008287_9_0_4"/>
<evidence type="ECO:0000313" key="19">
    <source>
        <dbReference type="Proteomes" id="UP000031838"/>
    </source>
</evidence>
<dbReference type="InterPro" id="IPR000531">
    <property type="entry name" value="Beta-barrel_TonB"/>
</dbReference>
<keyword evidence="7" id="KW-0732">Signal</keyword>
<dbReference type="NCBIfam" id="TIGR01783">
    <property type="entry name" value="TonB-siderophor"/>
    <property type="match status" value="1"/>
</dbReference>
<evidence type="ECO:0000256" key="11">
    <source>
        <dbReference type="ARBA" id="ARBA00023136"/>
    </source>
</evidence>
<evidence type="ECO:0000259" key="16">
    <source>
        <dbReference type="Pfam" id="PF00593"/>
    </source>
</evidence>
<evidence type="ECO:0000256" key="1">
    <source>
        <dbReference type="ARBA" id="ARBA00004571"/>
    </source>
</evidence>
<dbReference type="Gene3D" id="2.170.130.10">
    <property type="entry name" value="TonB-dependent receptor, plug domain"/>
    <property type="match status" value="1"/>
</dbReference>
<dbReference type="GO" id="GO:0009279">
    <property type="term" value="C:cell outer membrane"/>
    <property type="evidence" value="ECO:0007669"/>
    <property type="project" value="UniProtKB-SubCell"/>
</dbReference>
<keyword evidence="12 18" id="KW-0675">Receptor</keyword>
<reference evidence="18 19" key="2">
    <citation type="journal article" date="2016" name="Appl. Microbiol. Biotechnol.">
        <title>Mutations improving production and secretion of extracellular lipase by Burkholderia glumae PG1.</title>
        <authorList>
            <person name="Knapp A."/>
            <person name="Voget S."/>
            <person name="Gao R."/>
            <person name="Zaburannyi N."/>
            <person name="Krysciak D."/>
            <person name="Breuer M."/>
            <person name="Hauer B."/>
            <person name="Streit W.R."/>
            <person name="Muller R."/>
            <person name="Daniel R."/>
            <person name="Jaeger K.E."/>
        </authorList>
    </citation>
    <scope>NUCLEOTIDE SEQUENCE [LARGE SCALE GENOMIC DNA]</scope>
    <source>
        <strain evidence="18 19">PG1</strain>
    </source>
</reference>
<keyword evidence="19" id="KW-1185">Reference proteome</keyword>
<evidence type="ECO:0000256" key="12">
    <source>
        <dbReference type="ARBA" id="ARBA00023170"/>
    </source>
</evidence>
<keyword evidence="3 14" id="KW-0813">Transport</keyword>
<keyword evidence="5" id="KW-0410">Iron transport</keyword>
<dbReference type="GO" id="GO:0038023">
    <property type="term" value="F:signaling receptor activity"/>
    <property type="evidence" value="ECO:0007669"/>
    <property type="project" value="InterPro"/>
</dbReference>
<protein>
    <submittedName>
        <fullName evidence="18">TonB-dependent siderophore receptor</fullName>
    </submittedName>
</protein>
<dbReference type="PANTHER" id="PTHR32552:SF68">
    <property type="entry name" value="FERRICHROME OUTER MEMBRANE TRANSPORTER_PHAGE RECEPTOR"/>
    <property type="match status" value="1"/>
</dbReference>
<dbReference type="GO" id="GO:0015891">
    <property type="term" value="P:siderophore transport"/>
    <property type="evidence" value="ECO:0007669"/>
    <property type="project" value="InterPro"/>
</dbReference>
<dbReference type="InterPro" id="IPR010105">
    <property type="entry name" value="TonB_sidphr_rcpt"/>
</dbReference>
<dbReference type="CDD" id="cd01347">
    <property type="entry name" value="ligand_gated_channel"/>
    <property type="match status" value="1"/>
</dbReference>
<dbReference type="KEGG" id="bgp:BGL_2c14900"/>
<evidence type="ECO:0000256" key="6">
    <source>
        <dbReference type="ARBA" id="ARBA00022692"/>
    </source>
</evidence>
<evidence type="ECO:0000256" key="8">
    <source>
        <dbReference type="ARBA" id="ARBA00023004"/>
    </source>
</evidence>
<dbReference type="EMBL" id="CP002581">
    <property type="protein sequence ID" value="AJK49557.1"/>
    <property type="molecule type" value="Genomic_DNA"/>
</dbReference>
<name>A0A0B6RW25_BURPL</name>
<dbReference type="RefSeq" id="WP_080937413.1">
    <property type="nucleotide sequence ID" value="NZ_CP002581.1"/>
</dbReference>
<keyword evidence="11 14" id="KW-0472">Membrane</keyword>
<evidence type="ECO:0000256" key="15">
    <source>
        <dbReference type="RuleBase" id="RU003357"/>
    </source>
</evidence>
<sequence length="740" mass="79930">MSIHPHPSPASAGAALPALRCRPKQLPLLLALVGVSRICLAQSAGADAVGVTVLAPVAVNAARETGVTPVAGVVAHVTRTATKTDTPISEIPQAVSVVTRDQMDQQNVHSVGDSLRYTSGVYADSRIGGVLESVFLRGFGGFAAAATSPQFLDGLPLPMGISWAAPVIDPSVLQRIEVLHGPASVLYGQASPGGIVNLTSKLPTAKPYHELAVETGSRGRAQGSLDFGGPLTDDGVWSYRLNAMARRDDEQTDHGKEQRIVVAPTLQWKPDASTKLTVFGLYQNDPANTFPGWLPAAGTLTAGPAGRIPTRFFPGEPDFDGYDRRQYLLGYAFEHRFDDTWTIRQNVRYTHLGVDFRGVAIDFSSPFGATPGVLNRDASWSREQVNSVTVDQQVEARLRTGPLRHTVLAGLAWDHENADITASGYGLAPSIDYLNPSYGLPLALPAVAQRSRQREDRLGVYVQDQIRVGRWAFTLGGRQDWTRTTTDDELGGSANRQSNRAFTGRVGGVYEFDNGLSPYASYSTSFQPTLGTDFGGQPFVPTRAKQSEIGVRYEPPGWNAAITLAGFDIDERNVIVMDPDHPFSNIQQGQVRSRGIEVEAHAKLMDRLDAIVAYTWLDTIDTEDSNAASVGKRLPAVPRQMASVWLNYATPVGLTLGGGLRYVGRSAGDTANTFDVPAVTLVDLALGYDLRAWRPALKGWRAAAHVNNLFDRTYVSSCFSAGGCFYGQRRSVTGSLTYQW</sequence>
<dbReference type="InterPro" id="IPR036942">
    <property type="entry name" value="Beta-barrel_TonB_sf"/>
</dbReference>
<keyword evidence="4 14" id="KW-1134">Transmembrane beta strand</keyword>
<dbReference type="Gene3D" id="2.40.170.20">
    <property type="entry name" value="TonB-dependent receptor, beta-barrel domain"/>
    <property type="match status" value="1"/>
</dbReference>
<evidence type="ECO:0000256" key="13">
    <source>
        <dbReference type="ARBA" id="ARBA00023237"/>
    </source>
</evidence>
<dbReference type="InterPro" id="IPR039426">
    <property type="entry name" value="TonB-dep_rcpt-like"/>
</dbReference>
<feature type="domain" description="TonB-dependent receptor plug" evidence="17">
    <location>
        <begin position="88"/>
        <end position="195"/>
    </location>
</feature>
<dbReference type="PANTHER" id="PTHR32552">
    <property type="entry name" value="FERRICHROME IRON RECEPTOR-RELATED"/>
    <property type="match status" value="1"/>
</dbReference>
<proteinExistence type="inferred from homology"/>
<dbReference type="Proteomes" id="UP000031838">
    <property type="component" value="Chromosome 2"/>
</dbReference>
<evidence type="ECO:0000256" key="14">
    <source>
        <dbReference type="PROSITE-ProRule" id="PRU01360"/>
    </source>
</evidence>
<dbReference type="InterPro" id="IPR012910">
    <property type="entry name" value="Plug_dom"/>
</dbReference>
<dbReference type="Pfam" id="PF07715">
    <property type="entry name" value="Plug"/>
    <property type="match status" value="1"/>
</dbReference>
<evidence type="ECO:0000256" key="2">
    <source>
        <dbReference type="ARBA" id="ARBA00009810"/>
    </source>
</evidence>
<dbReference type="PROSITE" id="PS52016">
    <property type="entry name" value="TONB_DEPENDENT_REC_3"/>
    <property type="match status" value="1"/>
</dbReference>
<evidence type="ECO:0000256" key="9">
    <source>
        <dbReference type="ARBA" id="ARBA00023065"/>
    </source>
</evidence>
<dbReference type="InterPro" id="IPR037066">
    <property type="entry name" value="Plug_dom_sf"/>
</dbReference>
<dbReference type="GO" id="GO:0015344">
    <property type="term" value="F:siderophore uptake transmembrane transporter activity"/>
    <property type="evidence" value="ECO:0007669"/>
    <property type="project" value="TreeGrafter"/>
</dbReference>
<dbReference type="SUPFAM" id="SSF56935">
    <property type="entry name" value="Porins"/>
    <property type="match status" value="1"/>
</dbReference>
<reference evidence="19" key="1">
    <citation type="submission" date="2011-03" db="EMBL/GenBank/DDBJ databases">
        <authorList>
            <person name="Voget S."/>
            <person name="Streit W.R."/>
            <person name="Jaeger K.E."/>
            <person name="Daniel R."/>
        </authorList>
    </citation>
    <scope>NUCLEOTIDE SEQUENCE [LARGE SCALE GENOMIC DNA]</scope>
    <source>
        <strain evidence="19">PG1</strain>
    </source>
</reference>
<comment type="subcellular location">
    <subcellularLocation>
        <location evidence="1 14">Cell outer membrane</location>
        <topology evidence="1 14">Multi-pass membrane protein</topology>
    </subcellularLocation>
</comment>
<dbReference type="FunFam" id="2.170.130.10:FF:000001">
    <property type="entry name" value="Catecholate siderophore TonB-dependent receptor"/>
    <property type="match status" value="1"/>
</dbReference>
<accession>A0A0B6RW25</accession>
<evidence type="ECO:0000256" key="10">
    <source>
        <dbReference type="ARBA" id="ARBA00023077"/>
    </source>
</evidence>
<evidence type="ECO:0000313" key="18">
    <source>
        <dbReference type="EMBL" id="AJK49557.1"/>
    </source>
</evidence>
<organism evidence="18 19">
    <name type="scientific">Burkholderia plantarii</name>
    <dbReference type="NCBI Taxonomy" id="41899"/>
    <lineage>
        <taxon>Bacteria</taxon>
        <taxon>Pseudomonadati</taxon>
        <taxon>Pseudomonadota</taxon>
        <taxon>Betaproteobacteria</taxon>
        <taxon>Burkholderiales</taxon>
        <taxon>Burkholderiaceae</taxon>
        <taxon>Burkholderia</taxon>
    </lineage>
</organism>
<evidence type="ECO:0000259" key="17">
    <source>
        <dbReference type="Pfam" id="PF07715"/>
    </source>
</evidence>
<evidence type="ECO:0000256" key="4">
    <source>
        <dbReference type="ARBA" id="ARBA00022452"/>
    </source>
</evidence>
<keyword evidence="9" id="KW-0406">Ion transport</keyword>